<dbReference type="Proteomes" id="UP001565369">
    <property type="component" value="Unassembled WGS sequence"/>
</dbReference>
<keyword evidence="2" id="KW-1185">Reference proteome</keyword>
<organism evidence="1 2">
    <name type="scientific">Bradyrhizobium ottawaense</name>
    <dbReference type="NCBI Taxonomy" id="931866"/>
    <lineage>
        <taxon>Bacteria</taxon>
        <taxon>Pseudomonadati</taxon>
        <taxon>Pseudomonadota</taxon>
        <taxon>Alphaproteobacteria</taxon>
        <taxon>Hyphomicrobiales</taxon>
        <taxon>Nitrobacteraceae</taxon>
        <taxon>Bradyrhizobium</taxon>
    </lineage>
</organism>
<name>A0ABV4FIV8_9BRAD</name>
<proteinExistence type="predicted"/>
<evidence type="ECO:0000313" key="1">
    <source>
        <dbReference type="EMBL" id="MEY9451499.1"/>
    </source>
</evidence>
<sequence>MIRGGMRVMIRPDSRCNRPAIEIADILRRHGDTYRRVHAGHLGRVERRVMSAIVACRTEALGGRRRL</sequence>
<protein>
    <recommendedName>
        <fullName evidence="3">Transposase</fullName>
    </recommendedName>
</protein>
<evidence type="ECO:0008006" key="3">
    <source>
        <dbReference type="Google" id="ProtNLM"/>
    </source>
</evidence>
<reference evidence="1 2" key="1">
    <citation type="submission" date="2024-07" db="EMBL/GenBank/DDBJ databases">
        <title>Genomic Encyclopedia of Type Strains, Phase V (KMG-V): Genome sequencing to study the core and pangenomes of soil and plant-associated prokaryotes.</title>
        <authorList>
            <person name="Whitman W."/>
        </authorList>
    </citation>
    <scope>NUCLEOTIDE SEQUENCE [LARGE SCALE GENOMIC DNA]</scope>
    <source>
        <strain evidence="1 2">USDA 152</strain>
    </source>
</reference>
<evidence type="ECO:0000313" key="2">
    <source>
        <dbReference type="Proteomes" id="UP001565369"/>
    </source>
</evidence>
<dbReference type="EMBL" id="JBGBZJ010000002">
    <property type="protein sequence ID" value="MEY9451499.1"/>
    <property type="molecule type" value="Genomic_DNA"/>
</dbReference>
<comment type="caution">
    <text evidence="1">The sequence shown here is derived from an EMBL/GenBank/DDBJ whole genome shotgun (WGS) entry which is preliminary data.</text>
</comment>
<accession>A0ABV4FIV8</accession>
<gene>
    <name evidence="1" type="ORF">ABIG07_000447</name>
</gene>